<dbReference type="EMBL" id="JACKSJ010000062">
    <property type="protein sequence ID" value="MCV7169839.1"/>
    <property type="molecule type" value="Genomic_DNA"/>
</dbReference>
<accession>A0A9X2YLA0</accession>
<dbReference type="RefSeq" id="WP_264012023.1">
    <property type="nucleotide sequence ID" value="NZ_JACKSJ010000062.1"/>
</dbReference>
<dbReference type="AlphaFoldDB" id="A0A9X2YLA0"/>
<name>A0A9X2YLA0_9MYCO</name>
<comment type="caution">
    <text evidence="1">The sequence shown here is derived from an EMBL/GenBank/DDBJ whole genome shotgun (WGS) entry which is preliminary data.</text>
</comment>
<evidence type="ECO:0000313" key="2">
    <source>
        <dbReference type="Proteomes" id="UP001140293"/>
    </source>
</evidence>
<protein>
    <submittedName>
        <fullName evidence="1">Uncharacterized protein</fullName>
    </submittedName>
</protein>
<proteinExistence type="predicted"/>
<sequence>MSWDVFVMRFPKHVTTPAEIPADWHPEDIGTAGEVRAAIDALVADMAWGSDGWGQGTGDGFSVETSLREPDDAPVNGFTLMFRGGGDAANLAMALAARFDARALGSGVFLEPDSAGDAFDSWQRYRDHALRPRPRQ</sequence>
<evidence type="ECO:0000313" key="1">
    <source>
        <dbReference type="EMBL" id="MCV7169839.1"/>
    </source>
</evidence>
<keyword evidence="2" id="KW-1185">Reference proteome</keyword>
<reference evidence="1" key="1">
    <citation type="submission" date="2020-07" db="EMBL/GenBank/DDBJ databases">
        <authorList>
            <person name="Pettersson B.M.F."/>
            <person name="Behra P.R.K."/>
            <person name="Ramesh M."/>
            <person name="Das S."/>
            <person name="Dasgupta S."/>
            <person name="Kirsebom L.A."/>
        </authorList>
    </citation>
    <scope>NUCLEOTIDE SEQUENCE</scope>
    <source>
        <strain evidence="1">DSM 44615</strain>
    </source>
</reference>
<reference evidence="1" key="2">
    <citation type="journal article" date="2022" name="BMC Genomics">
        <title>Comparative genome analysis of mycobacteria focusing on tRNA and non-coding RNA.</title>
        <authorList>
            <person name="Behra P.R.K."/>
            <person name="Pettersson B.M.F."/>
            <person name="Ramesh M."/>
            <person name="Das S."/>
            <person name="Dasgupta S."/>
            <person name="Kirsebom L.A."/>
        </authorList>
    </citation>
    <scope>NUCLEOTIDE SEQUENCE</scope>
    <source>
        <strain evidence="1">DSM 44615</strain>
    </source>
</reference>
<organism evidence="1 2">
    <name type="scientific">[Mycobacterium] manitobense</name>
    <dbReference type="NCBI Taxonomy" id="190147"/>
    <lineage>
        <taxon>Bacteria</taxon>
        <taxon>Bacillati</taxon>
        <taxon>Actinomycetota</taxon>
        <taxon>Actinomycetes</taxon>
        <taxon>Mycobacteriales</taxon>
        <taxon>Mycobacteriaceae</taxon>
        <taxon>Mycolicibacterium</taxon>
    </lineage>
</organism>
<dbReference type="Proteomes" id="UP001140293">
    <property type="component" value="Unassembled WGS sequence"/>
</dbReference>
<gene>
    <name evidence="1" type="ORF">H7I41_07870</name>
</gene>